<dbReference type="SUPFAM" id="SSF53474">
    <property type="entry name" value="alpha/beta-Hydrolases"/>
    <property type="match status" value="1"/>
</dbReference>
<sequence length="252" mass="27411">MARNRGWVRRFHEPPSVSCPQLLIFPHAGSGASAYRDFSKTLSTAFEVLIFQYPGRQDRAAEPALTSLPEIAAGAFDEFAASEHRRDTPLAAFGHSMGGLVAFEFVRIAEARGIPVRRLNVSAAVAPSRVAAKPPHPTADEDILRHLAALEGTGSAVFASPELMRMALPAIKADYRAFDAYDCPEDARVAAPVRVLGGDQDPFVPLADLYGWNRHSASVDLTMFSGGHFYFHDHVEMVSNLLATEDRTGHLA</sequence>
<dbReference type="InterPro" id="IPR029058">
    <property type="entry name" value="AB_hydrolase_fold"/>
</dbReference>
<protein>
    <recommendedName>
        <fullName evidence="2">Thioesterase TesA</fullName>
    </recommendedName>
</protein>
<comment type="similarity">
    <text evidence="1">Belongs to the thioesterase family.</text>
</comment>
<proteinExistence type="inferred from homology"/>
<dbReference type="OrthoDB" id="8480037at2"/>
<dbReference type="STRING" id="1798.AWC30_00760"/>
<evidence type="ECO:0000313" key="6">
    <source>
        <dbReference type="EMBL" id="ORX07311.1"/>
    </source>
</evidence>
<dbReference type="EMBL" id="LQPZ01000012">
    <property type="protein sequence ID" value="ORX07311.1"/>
    <property type="molecule type" value="Genomic_DNA"/>
</dbReference>
<dbReference type="PANTHER" id="PTHR11487">
    <property type="entry name" value="THIOESTERASE"/>
    <property type="match status" value="1"/>
</dbReference>
<name>A0A1X2ENS0_9MYCO</name>
<comment type="catalytic activity">
    <reaction evidence="4">
        <text>a fatty acyl-CoA + H2O = a fatty acid + CoA + H(+)</text>
        <dbReference type="Rhea" id="RHEA:16781"/>
        <dbReference type="ChEBI" id="CHEBI:15377"/>
        <dbReference type="ChEBI" id="CHEBI:15378"/>
        <dbReference type="ChEBI" id="CHEBI:28868"/>
        <dbReference type="ChEBI" id="CHEBI:57287"/>
        <dbReference type="ChEBI" id="CHEBI:77636"/>
    </reaction>
</comment>
<dbReference type="Pfam" id="PF00975">
    <property type="entry name" value="Thioesterase"/>
    <property type="match status" value="1"/>
</dbReference>
<dbReference type="PANTHER" id="PTHR11487:SF0">
    <property type="entry name" value="S-ACYL FATTY ACID SYNTHASE THIOESTERASE, MEDIUM CHAIN"/>
    <property type="match status" value="1"/>
</dbReference>
<gene>
    <name evidence="6" type="ORF">AWC30_00760</name>
</gene>
<evidence type="ECO:0000256" key="1">
    <source>
        <dbReference type="ARBA" id="ARBA00007169"/>
    </source>
</evidence>
<keyword evidence="3" id="KW-0843">Virulence</keyword>
<keyword evidence="7" id="KW-1185">Reference proteome</keyword>
<dbReference type="InterPro" id="IPR012223">
    <property type="entry name" value="TEII"/>
</dbReference>
<dbReference type="RefSeq" id="WP_085108915.1">
    <property type="nucleotide sequence ID" value="NZ_JACKSN010000111.1"/>
</dbReference>
<dbReference type="Proteomes" id="UP000193090">
    <property type="component" value="Unassembled WGS sequence"/>
</dbReference>
<evidence type="ECO:0000256" key="3">
    <source>
        <dbReference type="ARBA" id="ARBA00023026"/>
    </source>
</evidence>
<evidence type="ECO:0000256" key="4">
    <source>
        <dbReference type="ARBA" id="ARBA00024293"/>
    </source>
</evidence>
<evidence type="ECO:0000259" key="5">
    <source>
        <dbReference type="Pfam" id="PF00975"/>
    </source>
</evidence>
<accession>A0A1X2ENS0</accession>
<dbReference type="AlphaFoldDB" id="A0A1X2ENS0"/>
<organism evidence="6 7">
    <name type="scientific">Mycolicibacillus trivialis</name>
    <dbReference type="NCBI Taxonomy" id="1798"/>
    <lineage>
        <taxon>Bacteria</taxon>
        <taxon>Bacillati</taxon>
        <taxon>Actinomycetota</taxon>
        <taxon>Actinomycetes</taxon>
        <taxon>Mycobacteriales</taxon>
        <taxon>Mycobacteriaceae</taxon>
        <taxon>Mycolicibacillus</taxon>
    </lineage>
</organism>
<comment type="caution">
    <text evidence="6">The sequence shown here is derived from an EMBL/GenBank/DDBJ whole genome shotgun (WGS) entry which is preliminary data.</text>
</comment>
<feature type="domain" description="Thioesterase" evidence="5">
    <location>
        <begin position="21"/>
        <end position="238"/>
    </location>
</feature>
<dbReference type="InterPro" id="IPR001031">
    <property type="entry name" value="Thioesterase"/>
</dbReference>
<reference evidence="6 7" key="1">
    <citation type="submission" date="2016-01" db="EMBL/GenBank/DDBJ databases">
        <title>The new phylogeny of the genus Mycobacterium.</title>
        <authorList>
            <person name="Tarcisio F."/>
            <person name="Conor M."/>
            <person name="Antonella G."/>
            <person name="Elisabetta G."/>
            <person name="Giulia F.S."/>
            <person name="Sara T."/>
            <person name="Anna F."/>
            <person name="Clotilde B."/>
            <person name="Roberto B."/>
            <person name="Veronica D.S."/>
            <person name="Fabio R."/>
            <person name="Monica P."/>
            <person name="Olivier J."/>
            <person name="Enrico T."/>
            <person name="Nicola S."/>
        </authorList>
    </citation>
    <scope>NUCLEOTIDE SEQUENCE [LARGE SCALE GENOMIC DNA]</scope>
    <source>
        <strain evidence="6 7">DSM 44153</strain>
    </source>
</reference>
<evidence type="ECO:0000313" key="7">
    <source>
        <dbReference type="Proteomes" id="UP000193090"/>
    </source>
</evidence>
<evidence type="ECO:0000256" key="2">
    <source>
        <dbReference type="ARBA" id="ARBA00015007"/>
    </source>
</evidence>
<dbReference type="Gene3D" id="3.40.50.1820">
    <property type="entry name" value="alpha/beta hydrolase"/>
    <property type="match status" value="1"/>
</dbReference>
<dbReference type="GO" id="GO:0008610">
    <property type="term" value="P:lipid biosynthetic process"/>
    <property type="evidence" value="ECO:0007669"/>
    <property type="project" value="TreeGrafter"/>
</dbReference>